<dbReference type="InterPro" id="IPR018060">
    <property type="entry name" value="HTH_AraC"/>
</dbReference>
<accession>A0A371RHR6</accession>
<dbReference type="InterPro" id="IPR050204">
    <property type="entry name" value="AraC_XylS_family_regulators"/>
</dbReference>
<dbReference type="PANTHER" id="PTHR46796:SF6">
    <property type="entry name" value="ARAC SUBFAMILY"/>
    <property type="match status" value="1"/>
</dbReference>
<dbReference type="GO" id="GO:0043565">
    <property type="term" value="F:sequence-specific DNA binding"/>
    <property type="evidence" value="ECO:0007669"/>
    <property type="project" value="InterPro"/>
</dbReference>
<reference evidence="5 6" key="1">
    <citation type="submission" date="2018-08" db="EMBL/GenBank/DDBJ databases">
        <title>Parvularcula sp. SM1705, isolated from surface water of the South Sea China.</title>
        <authorList>
            <person name="Sun L."/>
        </authorList>
    </citation>
    <scope>NUCLEOTIDE SEQUENCE [LARGE SCALE GENOMIC DNA]</scope>
    <source>
        <strain evidence="5 6">SM1705</strain>
    </source>
</reference>
<evidence type="ECO:0000256" key="3">
    <source>
        <dbReference type="ARBA" id="ARBA00023163"/>
    </source>
</evidence>
<protein>
    <submittedName>
        <fullName evidence="5">Helix-turn-helix domain-containing protein</fullName>
    </submittedName>
</protein>
<keyword evidence="1" id="KW-0805">Transcription regulation</keyword>
<dbReference type="PROSITE" id="PS01124">
    <property type="entry name" value="HTH_ARAC_FAMILY_2"/>
    <property type="match status" value="1"/>
</dbReference>
<evidence type="ECO:0000256" key="1">
    <source>
        <dbReference type="ARBA" id="ARBA00023015"/>
    </source>
</evidence>
<dbReference type="SUPFAM" id="SSF46689">
    <property type="entry name" value="Homeodomain-like"/>
    <property type="match status" value="1"/>
</dbReference>
<dbReference type="SMART" id="SM00342">
    <property type="entry name" value="HTH_ARAC"/>
    <property type="match status" value="1"/>
</dbReference>
<proteinExistence type="predicted"/>
<dbReference type="InterPro" id="IPR009057">
    <property type="entry name" value="Homeodomain-like_sf"/>
</dbReference>
<feature type="domain" description="HTH araC/xylS-type" evidence="4">
    <location>
        <begin position="135"/>
        <end position="237"/>
    </location>
</feature>
<dbReference type="RefSeq" id="WP_116391614.1">
    <property type="nucleotide sequence ID" value="NZ_QUQO01000001.1"/>
</dbReference>
<dbReference type="Gene3D" id="1.10.10.60">
    <property type="entry name" value="Homeodomain-like"/>
    <property type="match status" value="1"/>
</dbReference>
<dbReference type="AlphaFoldDB" id="A0A371RHR6"/>
<keyword evidence="3" id="KW-0804">Transcription</keyword>
<dbReference type="OrthoDB" id="110167at2"/>
<keyword evidence="6" id="KW-1185">Reference proteome</keyword>
<gene>
    <name evidence="5" type="ORF">DX908_06590</name>
</gene>
<keyword evidence="2" id="KW-0238">DNA-binding</keyword>
<evidence type="ECO:0000313" key="6">
    <source>
        <dbReference type="Proteomes" id="UP000264589"/>
    </source>
</evidence>
<dbReference type="EMBL" id="QUQO01000001">
    <property type="protein sequence ID" value="RFB04983.1"/>
    <property type="molecule type" value="Genomic_DNA"/>
</dbReference>
<dbReference type="Proteomes" id="UP000264589">
    <property type="component" value="Unassembled WGS sequence"/>
</dbReference>
<comment type="caution">
    <text evidence="5">The sequence shown here is derived from an EMBL/GenBank/DDBJ whole genome shotgun (WGS) entry which is preliminary data.</text>
</comment>
<dbReference type="InParanoid" id="A0A371RHR6"/>
<dbReference type="Pfam" id="PF12833">
    <property type="entry name" value="HTH_18"/>
    <property type="match status" value="1"/>
</dbReference>
<sequence length="243" mass="26627">MRYHRQYAPLTQMASHRDDLSHVTLVMAGGFLEESSNGSCLVRVGDVLIKPRDTAHSNHFSHEGAALLCLTFPQIPSEKGETPQWACLRTASSMRLALELTEAIRHEDEARIAQGQACLLAEGMGAAQGAKRSAPRWLSRLKDELTESGLAEVDVASRAEAAGVHPVHASRLFRRHFGESITAYAQNQSIRRAMAQFGKKRRGLGRIAQVAGFYDQSHMCRVFRQQLGLAPGRVQALGEAVAS</sequence>
<organism evidence="5 6">
    <name type="scientific">Parvularcula marina</name>
    <dbReference type="NCBI Taxonomy" id="2292771"/>
    <lineage>
        <taxon>Bacteria</taxon>
        <taxon>Pseudomonadati</taxon>
        <taxon>Pseudomonadota</taxon>
        <taxon>Alphaproteobacteria</taxon>
        <taxon>Parvularculales</taxon>
        <taxon>Parvularculaceae</taxon>
        <taxon>Parvularcula</taxon>
    </lineage>
</organism>
<evidence type="ECO:0000259" key="4">
    <source>
        <dbReference type="PROSITE" id="PS01124"/>
    </source>
</evidence>
<dbReference type="GO" id="GO:0003700">
    <property type="term" value="F:DNA-binding transcription factor activity"/>
    <property type="evidence" value="ECO:0007669"/>
    <property type="project" value="InterPro"/>
</dbReference>
<dbReference type="PANTHER" id="PTHR46796">
    <property type="entry name" value="HTH-TYPE TRANSCRIPTIONAL ACTIVATOR RHAS-RELATED"/>
    <property type="match status" value="1"/>
</dbReference>
<name>A0A371RHR6_9PROT</name>
<evidence type="ECO:0000256" key="2">
    <source>
        <dbReference type="ARBA" id="ARBA00023125"/>
    </source>
</evidence>
<evidence type="ECO:0000313" key="5">
    <source>
        <dbReference type="EMBL" id="RFB04983.1"/>
    </source>
</evidence>